<evidence type="ECO:0000256" key="3">
    <source>
        <dbReference type="ARBA" id="ARBA00007574"/>
    </source>
</evidence>
<evidence type="ECO:0000256" key="13">
    <source>
        <dbReference type="SAM" id="Phobius"/>
    </source>
</evidence>
<protein>
    <submittedName>
        <fullName evidence="14">Zeta-sarcoglycan-like</fullName>
    </submittedName>
</protein>
<dbReference type="GO" id="GO:0042383">
    <property type="term" value="C:sarcolemma"/>
    <property type="evidence" value="ECO:0007669"/>
    <property type="project" value="UniProtKB-SubCell"/>
</dbReference>
<dbReference type="InterPro" id="IPR006875">
    <property type="entry name" value="Sarcoglycan"/>
</dbReference>
<keyword evidence="9 13" id="KW-0472">Membrane</keyword>
<organism evidence="14">
    <name type="scientific">Calyptrophora lyra</name>
    <dbReference type="NCBI Taxonomy" id="2864141"/>
    <lineage>
        <taxon>Eukaryota</taxon>
        <taxon>Metazoa</taxon>
        <taxon>Cnidaria</taxon>
        <taxon>Anthozoa</taxon>
        <taxon>Octocorallia</taxon>
        <taxon>Scleralcyonacea</taxon>
        <taxon>Primnoidae</taxon>
        <taxon>Calyptrophora</taxon>
    </lineage>
</organism>
<keyword evidence="8 13" id="KW-1133">Transmembrane helix</keyword>
<dbReference type="InterPro" id="IPR039972">
    <property type="entry name" value="Sarcoglycan_gamma/delta/zeta"/>
</dbReference>
<evidence type="ECO:0000256" key="6">
    <source>
        <dbReference type="ARBA" id="ARBA00022692"/>
    </source>
</evidence>
<reference evidence="14" key="1">
    <citation type="submission" date="2021-06" db="EMBL/GenBank/DDBJ databases">
        <authorList>
            <person name="Woo S."/>
        </authorList>
    </citation>
    <scope>NUCLEOTIDE SEQUENCE</scope>
    <source>
        <tissue evidence="14">Polyp</tissue>
    </source>
</reference>
<accession>A0A977XTW9</accession>
<evidence type="ECO:0000256" key="1">
    <source>
        <dbReference type="ARBA" id="ARBA00004245"/>
    </source>
</evidence>
<evidence type="ECO:0000256" key="5">
    <source>
        <dbReference type="ARBA" id="ARBA00022490"/>
    </source>
</evidence>
<comment type="similarity">
    <text evidence="3">Belongs to the sarcoglycan beta/delta/gamma/zeta family.</text>
</comment>
<keyword evidence="11" id="KW-0325">Glycoprotein</keyword>
<evidence type="ECO:0000256" key="10">
    <source>
        <dbReference type="ARBA" id="ARBA00023157"/>
    </source>
</evidence>
<keyword evidence="4" id="KW-1003">Cell membrane</keyword>
<dbReference type="PANTHER" id="PTHR12939:SF10">
    <property type="entry name" value="EG:4F1.1 PROTEIN"/>
    <property type="match status" value="1"/>
</dbReference>
<comment type="subcellular location">
    <subcellularLocation>
        <location evidence="2">Cell membrane</location>
        <location evidence="2">Sarcolemma</location>
        <topology evidence="2">Single-pass type II membrane protein</topology>
    </subcellularLocation>
    <subcellularLocation>
        <location evidence="1">Cytoplasm</location>
        <location evidence="1">Cytoskeleton</location>
    </subcellularLocation>
</comment>
<dbReference type="AlphaFoldDB" id="A0A977XTW9"/>
<evidence type="ECO:0000256" key="12">
    <source>
        <dbReference type="ARBA" id="ARBA00023212"/>
    </source>
</evidence>
<proteinExistence type="evidence at transcript level"/>
<dbReference type="GO" id="GO:0005856">
    <property type="term" value="C:cytoskeleton"/>
    <property type="evidence" value="ECO:0007669"/>
    <property type="project" value="UniProtKB-SubCell"/>
</dbReference>
<feature type="transmembrane region" description="Helical" evidence="13">
    <location>
        <begin position="38"/>
        <end position="61"/>
    </location>
</feature>
<keyword evidence="7" id="KW-0735">Signal-anchor</keyword>
<keyword evidence="12" id="KW-0206">Cytoskeleton</keyword>
<evidence type="ECO:0000256" key="2">
    <source>
        <dbReference type="ARBA" id="ARBA00004274"/>
    </source>
</evidence>
<evidence type="ECO:0000256" key="4">
    <source>
        <dbReference type="ARBA" id="ARBA00022475"/>
    </source>
</evidence>
<sequence>MSSRRQDTNQSNDDIDYSRHDPVNIIYKIGIYGWRKRCLYLLILIITVITIINLALTIWIMHVMSFNLDGMGKLRITNKGVLLEGDAEFVKPLYVESIQTRKGEPMVVQSSQNISINARDENGKTVSQFFIGNDEIVAKQKIFRVSDNNGNELLYADKDVVRFGHDKLKFGSDQGLVNFTGALQTQFVRSPPFKNLELHSPTRSVYLEAPKDIDIETKGGDINIKSKFYTNFMSEEISFNGEKIFFKDIPTVTTSDVHRNVAAKQVCLCSNGRIFAAINNSCEAKQGICEP</sequence>
<keyword evidence="6 13" id="KW-0812">Transmembrane</keyword>
<evidence type="ECO:0000256" key="7">
    <source>
        <dbReference type="ARBA" id="ARBA00022968"/>
    </source>
</evidence>
<evidence type="ECO:0000256" key="9">
    <source>
        <dbReference type="ARBA" id="ARBA00023136"/>
    </source>
</evidence>
<evidence type="ECO:0000256" key="8">
    <source>
        <dbReference type="ARBA" id="ARBA00022989"/>
    </source>
</evidence>
<dbReference type="EMBL" id="MZ484418">
    <property type="protein sequence ID" value="UXX21452.1"/>
    <property type="molecule type" value="mRNA"/>
</dbReference>
<keyword evidence="5" id="KW-0963">Cytoplasm</keyword>
<dbReference type="PANTHER" id="PTHR12939">
    <property type="entry name" value="SARCOGLYCAN"/>
    <property type="match status" value="1"/>
</dbReference>
<keyword evidence="10" id="KW-1015">Disulfide bond</keyword>
<dbReference type="GO" id="GO:0016012">
    <property type="term" value="C:sarcoglycan complex"/>
    <property type="evidence" value="ECO:0007669"/>
    <property type="project" value="InterPro"/>
</dbReference>
<evidence type="ECO:0000313" key="14">
    <source>
        <dbReference type="EMBL" id="UXX21452.1"/>
    </source>
</evidence>
<name>A0A977XTW9_9CNID</name>
<evidence type="ECO:0000256" key="11">
    <source>
        <dbReference type="ARBA" id="ARBA00023180"/>
    </source>
</evidence>
<dbReference type="Pfam" id="PF04790">
    <property type="entry name" value="Sarcoglycan_1"/>
    <property type="match status" value="1"/>
</dbReference>